<sequence length="255" mass="27964">MARFSNREKNKAGTNSATLPAKAEQSKASSEVSELKAILQEASKRARSTSQTGKGTAGEPTVIEFQGNRPFVATINGELVTSIRFQSGRLIELTAAQGKNTVYKDSQSESVRLTQLTLDLNDGSISYKRQMGKGTARIIETLNGAKYATLSLGKEKREIELSSDRRRIFKGKEGTMTVSPDGSLVSLRPNAGGSIDVYPWVKLVAVEFPDGHKQTFYASDSEVSMLRKNPVGFYVNWLPTDKQGHHFEWGTLELG</sequence>
<accession>A0A8J7P8B6</accession>
<dbReference type="AlphaFoldDB" id="A0A8J7P8B6"/>
<name>A0A8J7P8B6_9BACT</name>
<organism evidence="2 3">
    <name type="scientific">Candidatus Obscuribacter phosphatis</name>
    <dbReference type="NCBI Taxonomy" id="1906157"/>
    <lineage>
        <taxon>Bacteria</taxon>
        <taxon>Bacillati</taxon>
        <taxon>Candidatus Melainabacteria</taxon>
        <taxon>Candidatus Obscuribacterales</taxon>
        <taxon>Candidatus Obscuribacteraceae</taxon>
        <taxon>Candidatus Obscuribacter</taxon>
    </lineage>
</organism>
<feature type="region of interest" description="Disordered" evidence="1">
    <location>
        <begin position="1"/>
        <end position="61"/>
    </location>
</feature>
<feature type="compositionally biased region" description="Basic and acidic residues" evidence="1">
    <location>
        <begin position="1"/>
        <end position="11"/>
    </location>
</feature>
<dbReference type="EMBL" id="JAFLCK010000010">
    <property type="protein sequence ID" value="MBN8660391.1"/>
    <property type="molecule type" value="Genomic_DNA"/>
</dbReference>
<reference evidence="2" key="1">
    <citation type="submission" date="2021-02" db="EMBL/GenBank/DDBJ databases">
        <title>Genome-Resolved Metagenomics of a Microbial Community Performing Photosynthetic Biological Nutrient Removal.</title>
        <authorList>
            <person name="Mcdaniel E.A."/>
        </authorList>
    </citation>
    <scope>NUCLEOTIDE SEQUENCE</scope>
    <source>
        <strain evidence="2">UWPOB_OBS1</strain>
    </source>
</reference>
<gene>
    <name evidence="2" type="ORF">J0M35_08525</name>
</gene>
<evidence type="ECO:0000256" key="1">
    <source>
        <dbReference type="SAM" id="MobiDB-lite"/>
    </source>
</evidence>
<evidence type="ECO:0000313" key="2">
    <source>
        <dbReference type="EMBL" id="MBN8660391.1"/>
    </source>
</evidence>
<dbReference type="Proteomes" id="UP000664277">
    <property type="component" value="Unassembled WGS sequence"/>
</dbReference>
<protein>
    <submittedName>
        <fullName evidence="2">Uncharacterized protein</fullName>
    </submittedName>
</protein>
<proteinExistence type="predicted"/>
<evidence type="ECO:0000313" key="3">
    <source>
        <dbReference type="Proteomes" id="UP000664277"/>
    </source>
</evidence>
<comment type="caution">
    <text evidence="2">The sequence shown here is derived from an EMBL/GenBank/DDBJ whole genome shotgun (WGS) entry which is preliminary data.</text>
</comment>